<keyword evidence="4" id="KW-1185">Reference proteome</keyword>
<evidence type="ECO:0000313" key="4">
    <source>
        <dbReference type="Proteomes" id="UP001152747"/>
    </source>
</evidence>
<accession>A0A9P1IZ13</accession>
<feature type="domain" description="7TM GPCR serpentine receptor class x (Srx)" evidence="2">
    <location>
        <begin position="13"/>
        <end position="66"/>
    </location>
</feature>
<evidence type="ECO:0000313" key="3">
    <source>
        <dbReference type="EMBL" id="CAI5453681.1"/>
    </source>
</evidence>
<dbReference type="Proteomes" id="UP001152747">
    <property type="component" value="Unassembled WGS sequence"/>
</dbReference>
<keyword evidence="1" id="KW-0812">Transmembrane</keyword>
<dbReference type="Pfam" id="PF10328">
    <property type="entry name" value="7TM_GPCR_Srx"/>
    <property type="match status" value="1"/>
</dbReference>
<evidence type="ECO:0000259" key="2">
    <source>
        <dbReference type="Pfam" id="PF10328"/>
    </source>
</evidence>
<keyword evidence="1" id="KW-1133">Transmembrane helix</keyword>
<organism evidence="3 4">
    <name type="scientific">Caenorhabditis angaria</name>
    <dbReference type="NCBI Taxonomy" id="860376"/>
    <lineage>
        <taxon>Eukaryota</taxon>
        <taxon>Metazoa</taxon>
        <taxon>Ecdysozoa</taxon>
        <taxon>Nematoda</taxon>
        <taxon>Chromadorea</taxon>
        <taxon>Rhabditida</taxon>
        <taxon>Rhabditina</taxon>
        <taxon>Rhabditomorpha</taxon>
        <taxon>Rhabditoidea</taxon>
        <taxon>Rhabditidae</taxon>
        <taxon>Peloderinae</taxon>
        <taxon>Caenorhabditis</taxon>
    </lineage>
</organism>
<comment type="caution">
    <text evidence="3">The sequence shown here is derived from an EMBL/GenBank/DDBJ whole genome shotgun (WGS) entry which is preliminary data.</text>
</comment>
<name>A0A9P1IZ13_9PELO</name>
<evidence type="ECO:0000256" key="1">
    <source>
        <dbReference type="SAM" id="Phobius"/>
    </source>
</evidence>
<proteinExistence type="predicted"/>
<protein>
    <recommendedName>
        <fullName evidence="2">7TM GPCR serpentine receptor class x (Srx) domain-containing protein</fullName>
    </recommendedName>
</protein>
<sequence>MIAFRYFAAVIFVVMGSLVCWFNGKVAFRMKKEVESFHKICMNKAIANVLIGLAFLIWCAPSAFLGEFWE</sequence>
<dbReference type="EMBL" id="CANHGI010000005">
    <property type="protein sequence ID" value="CAI5453681.1"/>
    <property type="molecule type" value="Genomic_DNA"/>
</dbReference>
<dbReference type="InterPro" id="IPR019430">
    <property type="entry name" value="7TM_GPCR_serpentine_rcpt_Srx"/>
</dbReference>
<feature type="transmembrane region" description="Helical" evidence="1">
    <location>
        <begin position="6"/>
        <end position="24"/>
    </location>
</feature>
<dbReference type="AlphaFoldDB" id="A0A9P1IZ13"/>
<feature type="transmembrane region" description="Helical" evidence="1">
    <location>
        <begin position="45"/>
        <end position="65"/>
    </location>
</feature>
<keyword evidence="1" id="KW-0472">Membrane</keyword>
<reference evidence="3" key="1">
    <citation type="submission" date="2022-11" db="EMBL/GenBank/DDBJ databases">
        <authorList>
            <person name="Kikuchi T."/>
        </authorList>
    </citation>
    <scope>NUCLEOTIDE SEQUENCE</scope>
    <source>
        <strain evidence="3">PS1010</strain>
    </source>
</reference>
<gene>
    <name evidence="3" type="ORF">CAMP_LOCUS16318</name>
</gene>